<dbReference type="InterPro" id="IPR000394">
    <property type="entry name" value="RNA_pol_sigma_54"/>
</dbReference>
<organism evidence="12 13">
    <name type="scientific">Phocaeicola coprophilus DSM 18228 = JCM 13818</name>
    <dbReference type="NCBI Taxonomy" id="547042"/>
    <lineage>
        <taxon>Bacteria</taxon>
        <taxon>Pseudomonadati</taxon>
        <taxon>Bacteroidota</taxon>
        <taxon>Bacteroidia</taxon>
        <taxon>Bacteroidales</taxon>
        <taxon>Bacteroidaceae</taxon>
        <taxon>Phocaeicola</taxon>
    </lineage>
</organism>
<dbReference type="PANTHER" id="PTHR32248:SF4">
    <property type="entry name" value="RNA POLYMERASE SIGMA-54 FACTOR"/>
    <property type="match status" value="1"/>
</dbReference>
<evidence type="ECO:0000259" key="10">
    <source>
        <dbReference type="Pfam" id="PF04552"/>
    </source>
</evidence>
<evidence type="ECO:0000256" key="4">
    <source>
        <dbReference type="ARBA" id="ARBA00022695"/>
    </source>
</evidence>
<dbReference type="GO" id="GO:0006352">
    <property type="term" value="P:DNA-templated transcription initiation"/>
    <property type="evidence" value="ECO:0007669"/>
    <property type="project" value="InterPro"/>
</dbReference>
<evidence type="ECO:0000256" key="6">
    <source>
        <dbReference type="ARBA" id="ARBA00023082"/>
    </source>
</evidence>
<dbReference type="Gene3D" id="1.10.10.1330">
    <property type="entry name" value="RNA polymerase sigma-54 factor, core-binding domain"/>
    <property type="match status" value="1"/>
</dbReference>
<accession>S0FDG7</accession>
<dbReference type="Gene3D" id="1.10.10.60">
    <property type="entry name" value="Homeodomain-like"/>
    <property type="match status" value="1"/>
</dbReference>
<protein>
    <submittedName>
        <fullName evidence="12">RNA polymerase sigma-54 factor</fullName>
    </submittedName>
</protein>
<dbReference type="NCBIfam" id="TIGR02395">
    <property type="entry name" value="rpoN_sigma"/>
    <property type="match status" value="1"/>
</dbReference>
<dbReference type="InterPro" id="IPR038709">
    <property type="entry name" value="RpoN_core-bd_sf"/>
</dbReference>
<dbReference type="HOGENOM" id="CLU_020569_0_1_10"/>
<dbReference type="AlphaFoldDB" id="S0FDG7"/>
<evidence type="ECO:0000313" key="12">
    <source>
        <dbReference type="EMBL" id="EEF76481.1"/>
    </source>
</evidence>
<dbReference type="InterPro" id="IPR007634">
    <property type="entry name" value="RNA_pol_sigma_54_DNA-bd"/>
</dbReference>
<keyword evidence="4" id="KW-0548">Nucleotidyltransferase</keyword>
<proteinExistence type="inferred from homology"/>
<evidence type="ECO:0000256" key="8">
    <source>
        <dbReference type="ARBA" id="ARBA00023163"/>
    </source>
</evidence>
<evidence type="ECO:0000256" key="2">
    <source>
        <dbReference type="ARBA" id="ARBA00022478"/>
    </source>
</evidence>
<name>S0FDG7_9BACT</name>
<dbReference type="GO" id="GO:0000428">
    <property type="term" value="C:DNA-directed RNA polymerase complex"/>
    <property type="evidence" value="ECO:0007669"/>
    <property type="project" value="UniProtKB-KW"/>
</dbReference>
<dbReference type="PRINTS" id="PR00045">
    <property type="entry name" value="SIGMA54FCT"/>
</dbReference>
<dbReference type="PANTHER" id="PTHR32248">
    <property type="entry name" value="RNA POLYMERASE SIGMA-54 FACTOR"/>
    <property type="match status" value="1"/>
</dbReference>
<evidence type="ECO:0000256" key="3">
    <source>
        <dbReference type="ARBA" id="ARBA00022679"/>
    </source>
</evidence>
<reference evidence="12 13" key="1">
    <citation type="submission" date="2008-12" db="EMBL/GenBank/DDBJ databases">
        <authorList>
            <person name="Fulton L."/>
            <person name="Clifton S."/>
            <person name="Fulton B."/>
            <person name="Xu J."/>
            <person name="Minx P."/>
            <person name="Pepin K.H."/>
            <person name="Johnson M."/>
            <person name="Bhonagiri V."/>
            <person name="Nash W.E."/>
            <person name="Mardis E.R."/>
            <person name="Wilson R.K."/>
        </authorList>
    </citation>
    <scope>NUCLEOTIDE SEQUENCE [LARGE SCALE GENOMIC DNA]</scope>
    <source>
        <strain evidence="12 13">DSM 18228</strain>
    </source>
</reference>
<evidence type="ECO:0000256" key="5">
    <source>
        <dbReference type="ARBA" id="ARBA00023015"/>
    </source>
</evidence>
<keyword evidence="2" id="KW-0240">DNA-directed RNA polymerase</keyword>
<dbReference type="Proteomes" id="UP000014073">
    <property type="component" value="Unassembled WGS sequence"/>
</dbReference>
<feature type="domain" description="RNA polymerase sigma factor 54 DNA-binding" evidence="10">
    <location>
        <begin position="335"/>
        <end position="492"/>
    </location>
</feature>
<feature type="domain" description="RNA polymerase sigma factor 54 core-binding" evidence="11">
    <location>
        <begin position="118"/>
        <end position="310"/>
    </location>
</feature>
<dbReference type="GO" id="GO:0001216">
    <property type="term" value="F:DNA-binding transcription activator activity"/>
    <property type="evidence" value="ECO:0007669"/>
    <property type="project" value="InterPro"/>
</dbReference>
<evidence type="ECO:0000259" key="11">
    <source>
        <dbReference type="Pfam" id="PF04963"/>
    </source>
</evidence>
<keyword evidence="6" id="KW-0731">Sigma factor</keyword>
<dbReference type="Pfam" id="PF00309">
    <property type="entry name" value="Sigma54_AID"/>
    <property type="match status" value="1"/>
</dbReference>
<dbReference type="eggNOG" id="COG1508">
    <property type="taxonomic scope" value="Bacteria"/>
</dbReference>
<dbReference type="PROSITE" id="PS00718">
    <property type="entry name" value="SIGMA54_2"/>
    <property type="match status" value="1"/>
</dbReference>
<dbReference type="Pfam" id="PF04963">
    <property type="entry name" value="Sigma54_CBD"/>
    <property type="match status" value="1"/>
</dbReference>
<dbReference type="EMBL" id="ACBW01000141">
    <property type="protein sequence ID" value="EEF76481.1"/>
    <property type="molecule type" value="Genomic_DNA"/>
</dbReference>
<dbReference type="Pfam" id="PF04552">
    <property type="entry name" value="Sigma54_DBD"/>
    <property type="match status" value="1"/>
</dbReference>
<keyword evidence="8" id="KW-0804">Transcription</keyword>
<dbReference type="RefSeq" id="WP_008142845.1">
    <property type="nucleotide sequence ID" value="NZ_EQ973643.1"/>
</dbReference>
<dbReference type="GeneID" id="78406579"/>
<dbReference type="OrthoDB" id="9814402at2"/>
<dbReference type="STRING" id="547042.BACCOPRO_01981"/>
<keyword evidence="5" id="KW-0805">Transcription regulation</keyword>
<evidence type="ECO:0000313" key="13">
    <source>
        <dbReference type="Proteomes" id="UP000014073"/>
    </source>
</evidence>
<feature type="region of interest" description="Disordered" evidence="9">
    <location>
        <begin position="45"/>
        <end position="119"/>
    </location>
</feature>
<sequence>MTQYSRQVQTQAQQQVQTLSPQQILVVKLLELPTLELEERIHSELLDNPALEEGKEPSEDHEDHEDNFATDEDGEPNSDYGEDLSLGDYRTEDDIPDYKLQENNRSKGETPEEIPFSDNVSFYETLKEQLDMQDLTPEEKQLGEYLIGSLDDDGLLRKSTESLMDELAIYQGIYTSPEQLEHVLSIIQDFDPAGIGARSLQECLLLQIQRKENSPLKQIELDIIGKCCDEFTRKNKDKIIQKLGITEEQYNAATAELTKLNPRPGSSLGETIGKNLQQIIPDFIVDTEDDGTVTLTLNNRNVPELRLSREFTEMLDEHTRNKANQSKESKDALMFLKQKVDAAQGFINAVKQRQQTLLSTMQAIIDLQLPFFQDGDESRLRPMILKDVAERAKLDISTVSRVSNSKYVQTNFGIYPLKFFFSDGYTTESGEELSVREIKRILKECVDNENKEKPYTDDELADMLKAKGYPIARRTVAKYRQQLNIPVARLRR</sequence>
<comment type="similarity">
    <text evidence="1">Belongs to the sigma-54 factor family.</text>
</comment>
<dbReference type="GO" id="GO:0003677">
    <property type="term" value="F:DNA binding"/>
    <property type="evidence" value="ECO:0007669"/>
    <property type="project" value="UniProtKB-KW"/>
</dbReference>
<gene>
    <name evidence="12" type="primary">rpoN</name>
    <name evidence="12" type="ORF">BACCOPRO_01981</name>
</gene>
<evidence type="ECO:0000256" key="9">
    <source>
        <dbReference type="SAM" id="MobiDB-lite"/>
    </source>
</evidence>
<keyword evidence="3" id="KW-0808">Transferase</keyword>
<keyword evidence="7" id="KW-0238">DNA-binding</keyword>
<comment type="caution">
    <text evidence="12">The sequence shown here is derived from an EMBL/GenBank/DDBJ whole genome shotgun (WGS) entry which is preliminary data.</text>
</comment>
<feature type="compositionally biased region" description="Basic and acidic residues" evidence="9">
    <location>
        <begin position="89"/>
        <end position="110"/>
    </location>
</feature>
<keyword evidence="13" id="KW-1185">Reference proteome</keyword>
<evidence type="ECO:0000256" key="7">
    <source>
        <dbReference type="ARBA" id="ARBA00023125"/>
    </source>
</evidence>
<evidence type="ECO:0000256" key="1">
    <source>
        <dbReference type="ARBA" id="ARBA00008798"/>
    </source>
</evidence>
<dbReference type="PROSITE" id="PS50044">
    <property type="entry name" value="SIGMA54_3"/>
    <property type="match status" value="1"/>
</dbReference>
<dbReference type="GO" id="GO:0016987">
    <property type="term" value="F:sigma factor activity"/>
    <property type="evidence" value="ECO:0007669"/>
    <property type="project" value="UniProtKB-KW"/>
</dbReference>
<dbReference type="PIRSF" id="PIRSF000774">
    <property type="entry name" value="RpoN"/>
    <property type="match status" value="1"/>
</dbReference>
<feature type="compositionally biased region" description="Acidic residues" evidence="9">
    <location>
        <begin position="59"/>
        <end position="82"/>
    </location>
</feature>
<dbReference type="GO" id="GO:0016779">
    <property type="term" value="F:nucleotidyltransferase activity"/>
    <property type="evidence" value="ECO:0007669"/>
    <property type="project" value="UniProtKB-KW"/>
</dbReference>
<dbReference type="InterPro" id="IPR007046">
    <property type="entry name" value="RNA_pol_sigma_54_core-bd"/>
</dbReference>